<name>A0A382UES6_9ZZZZ</name>
<reference evidence="1" key="1">
    <citation type="submission" date="2018-05" db="EMBL/GenBank/DDBJ databases">
        <authorList>
            <person name="Lanie J.A."/>
            <person name="Ng W.-L."/>
            <person name="Kazmierczak K.M."/>
            <person name="Andrzejewski T.M."/>
            <person name="Davidsen T.M."/>
            <person name="Wayne K.J."/>
            <person name="Tettelin H."/>
            <person name="Glass J.I."/>
            <person name="Rusch D."/>
            <person name="Podicherti R."/>
            <person name="Tsui H.-C.T."/>
            <person name="Winkler M.E."/>
        </authorList>
    </citation>
    <scope>NUCLEOTIDE SEQUENCE</scope>
</reference>
<protein>
    <submittedName>
        <fullName evidence="1">Uncharacterized protein</fullName>
    </submittedName>
</protein>
<sequence>MLRFVGRSVGALVLTSVLAHGAVAQGNLPRAASIATNPQGSLFYSVGSAFAKVLSGALPTNVNVRPFTGPTLFIPMLHGGELAFGLNNLVDAHMYYNGTKPWPQFEGVRLVTPVFRLYSTMIVPGNSDIKSIA</sequence>
<gene>
    <name evidence="1" type="ORF">METZ01_LOCUS385466</name>
</gene>
<proteinExistence type="predicted"/>
<dbReference type="AlphaFoldDB" id="A0A382UES6"/>
<dbReference type="SUPFAM" id="SSF53850">
    <property type="entry name" value="Periplasmic binding protein-like II"/>
    <property type="match status" value="1"/>
</dbReference>
<evidence type="ECO:0000313" key="1">
    <source>
        <dbReference type="EMBL" id="SVD32612.1"/>
    </source>
</evidence>
<organism evidence="1">
    <name type="scientific">marine metagenome</name>
    <dbReference type="NCBI Taxonomy" id="408172"/>
    <lineage>
        <taxon>unclassified sequences</taxon>
        <taxon>metagenomes</taxon>
        <taxon>ecological metagenomes</taxon>
    </lineage>
</organism>
<accession>A0A382UES6</accession>
<dbReference type="EMBL" id="UINC01143601">
    <property type="protein sequence ID" value="SVD32612.1"/>
    <property type="molecule type" value="Genomic_DNA"/>
</dbReference>
<feature type="non-terminal residue" evidence="1">
    <location>
        <position position="133"/>
    </location>
</feature>
<dbReference type="Gene3D" id="3.40.190.10">
    <property type="entry name" value="Periplasmic binding protein-like II"/>
    <property type="match status" value="2"/>
</dbReference>